<gene>
    <name evidence="1" type="ORF">M409DRAFT_55479</name>
</gene>
<protein>
    <submittedName>
        <fullName evidence="1">Uncharacterized protein</fullName>
    </submittedName>
</protein>
<name>A0A6A6CJH9_ZASCE</name>
<evidence type="ECO:0000313" key="2">
    <source>
        <dbReference type="Proteomes" id="UP000799537"/>
    </source>
</evidence>
<dbReference type="RefSeq" id="XP_033666465.1">
    <property type="nucleotide sequence ID" value="XM_033813015.1"/>
</dbReference>
<dbReference type="GeneID" id="54566287"/>
<organism evidence="1 2">
    <name type="scientific">Zasmidium cellare ATCC 36951</name>
    <dbReference type="NCBI Taxonomy" id="1080233"/>
    <lineage>
        <taxon>Eukaryota</taxon>
        <taxon>Fungi</taxon>
        <taxon>Dikarya</taxon>
        <taxon>Ascomycota</taxon>
        <taxon>Pezizomycotina</taxon>
        <taxon>Dothideomycetes</taxon>
        <taxon>Dothideomycetidae</taxon>
        <taxon>Mycosphaerellales</taxon>
        <taxon>Mycosphaerellaceae</taxon>
        <taxon>Zasmidium</taxon>
    </lineage>
</organism>
<dbReference type="EMBL" id="ML993599">
    <property type="protein sequence ID" value="KAF2165576.1"/>
    <property type="molecule type" value="Genomic_DNA"/>
</dbReference>
<keyword evidence="2" id="KW-1185">Reference proteome</keyword>
<proteinExistence type="predicted"/>
<dbReference type="Proteomes" id="UP000799537">
    <property type="component" value="Unassembled WGS sequence"/>
</dbReference>
<sequence length="104" mass="11382">MNGTARTWYWNSGMSDNIDKASSSYDTQPKPKLSAQTPHIQATTGPMLVPIVGVVGLSEPTSVSFAGEGVVGFFGGKDIWFYRVHDLRVGEIMIYDTIGNDQLR</sequence>
<dbReference type="AlphaFoldDB" id="A0A6A6CJH9"/>
<reference evidence="1" key="1">
    <citation type="journal article" date="2020" name="Stud. Mycol.">
        <title>101 Dothideomycetes genomes: a test case for predicting lifestyles and emergence of pathogens.</title>
        <authorList>
            <person name="Haridas S."/>
            <person name="Albert R."/>
            <person name="Binder M."/>
            <person name="Bloem J."/>
            <person name="Labutti K."/>
            <person name="Salamov A."/>
            <person name="Andreopoulos B."/>
            <person name="Baker S."/>
            <person name="Barry K."/>
            <person name="Bills G."/>
            <person name="Bluhm B."/>
            <person name="Cannon C."/>
            <person name="Castanera R."/>
            <person name="Culley D."/>
            <person name="Daum C."/>
            <person name="Ezra D."/>
            <person name="Gonzalez J."/>
            <person name="Henrissat B."/>
            <person name="Kuo A."/>
            <person name="Liang C."/>
            <person name="Lipzen A."/>
            <person name="Lutzoni F."/>
            <person name="Magnuson J."/>
            <person name="Mondo S."/>
            <person name="Nolan M."/>
            <person name="Ohm R."/>
            <person name="Pangilinan J."/>
            <person name="Park H.-J."/>
            <person name="Ramirez L."/>
            <person name="Alfaro M."/>
            <person name="Sun H."/>
            <person name="Tritt A."/>
            <person name="Yoshinaga Y."/>
            <person name="Zwiers L.-H."/>
            <person name="Turgeon B."/>
            <person name="Goodwin S."/>
            <person name="Spatafora J."/>
            <person name="Crous P."/>
            <person name="Grigoriev I."/>
        </authorList>
    </citation>
    <scope>NUCLEOTIDE SEQUENCE</scope>
    <source>
        <strain evidence="1">ATCC 36951</strain>
    </source>
</reference>
<accession>A0A6A6CJH9</accession>
<evidence type="ECO:0000313" key="1">
    <source>
        <dbReference type="EMBL" id="KAF2165576.1"/>
    </source>
</evidence>